<dbReference type="GO" id="GO:0005730">
    <property type="term" value="C:nucleolus"/>
    <property type="evidence" value="ECO:0007669"/>
    <property type="project" value="UniProtKB-SubCell"/>
</dbReference>
<evidence type="ECO:0000256" key="4">
    <source>
        <dbReference type="ARBA" id="ARBA00023242"/>
    </source>
</evidence>
<dbReference type="RefSeq" id="XP_009166689.1">
    <property type="nucleotide sequence ID" value="XM_009168425.1"/>
</dbReference>
<dbReference type="STRING" id="6198.A0A075A1X0"/>
<sequence>MYTESAESQDSHYHYLMRGAPSVRAYSKIQLGDESDDSPVIAYVWIERRNGAGKFSRGVSITLAVTWLLASFLSDAYLRRVICNFDSTKQDFDLAAGALVVSLYHIKCLSCTECTTDQQSWNAKKLRRKEKARLKIKNPIIDSAWKHGLSVKSNFNRLGIAYDPNEVLKISSRQFFKGTTDSVPKVQKKTKVVMALEEAAKHAKTKPTYQSEDNQLFCMYNMEVHGTDFLAMSRDPKNVYQLTPKQLQRLIGKFKKTPGYQQYLSQKETGTFSVADVYDISDPVHLASMLFEIFAHRRVPTASGISESIFKPRHPVYPIVVNVRTLKEAGQHASDLKLNSLASMCAVYKKRTRDASTVVRLIAIPVFICFRIRYSDTAAADSTEVGFVLSHLG</sequence>
<dbReference type="InterPro" id="IPR019002">
    <property type="entry name" value="Ribosome_biogenesis_Nop16"/>
</dbReference>
<dbReference type="AlphaFoldDB" id="A0A075A1X0"/>
<comment type="similarity">
    <text evidence="2">Belongs to the NOP16 family.</text>
</comment>
<gene>
    <name evidence="5" type="ORF">T265_03844</name>
</gene>
<dbReference type="KEGG" id="ovi:T265_03844"/>
<dbReference type="GO" id="GO:0042273">
    <property type="term" value="P:ribosomal large subunit biogenesis"/>
    <property type="evidence" value="ECO:0007669"/>
    <property type="project" value="TreeGrafter"/>
</dbReference>
<accession>A0A075A1X0</accession>
<dbReference type="GeneID" id="20318031"/>
<name>A0A075A1X0_OPIVI</name>
<dbReference type="PANTHER" id="PTHR13243">
    <property type="entry name" value="HSPC111 PROTEIN-RELATED"/>
    <property type="match status" value="1"/>
</dbReference>
<evidence type="ECO:0000256" key="3">
    <source>
        <dbReference type="ARBA" id="ARBA00015522"/>
    </source>
</evidence>
<comment type="subcellular location">
    <subcellularLocation>
        <location evidence="1">Nucleus</location>
        <location evidence="1">Nucleolus</location>
    </subcellularLocation>
</comment>
<dbReference type="CTD" id="20318031"/>
<evidence type="ECO:0000256" key="1">
    <source>
        <dbReference type="ARBA" id="ARBA00004604"/>
    </source>
</evidence>
<proteinExistence type="inferred from homology"/>
<organism evidence="5 6">
    <name type="scientific">Opisthorchis viverrini</name>
    <name type="common">Southeast Asian liver fluke</name>
    <dbReference type="NCBI Taxonomy" id="6198"/>
    <lineage>
        <taxon>Eukaryota</taxon>
        <taxon>Metazoa</taxon>
        <taxon>Spiralia</taxon>
        <taxon>Lophotrochozoa</taxon>
        <taxon>Platyhelminthes</taxon>
        <taxon>Trematoda</taxon>
        <taxon>Digenea</taxon>
        <taxon>Opisthorchiida</taxon>
        <taxon>Opisthorchiata</taxon>
        <taxon>Opisthorchiidae</taxon>
        <taxon>Opisthorchis</taxon>
    </lineage>
</organism>
<reference evidence="5 6" key="1">
    <citation type="submission" date="2013-11" db="EMBL/GenBank/DDBJ databases">
        <title>Opisthorchis viverrini - life in the bile duct.</title>
        <authorList>
            <person name="Young N.D."/>
            <person name="Nagarajan N."/>
            <person name="Lin S.J."/>
            <person name="Korhonen P.K."/>
            <person name="Jex A.R."/>
            <person name="Hall R.S."/>
            <person name="Safavi-Hemami H."/>
            <person name="Kaewkong W."/>
            <person name="Bertrand D."/>
            <person name="Gao S."/>
            <person name="Seet Q."/>
            <person name="Wongkham S."/>
            <person name="Teh B.T."/>
            <person name="Wongkham C."/>
            <person name="Intapan P.M."/>
            <person name="Maleewong W."/>
            <person name="Yang X."/>
            <person name="Hu M."/>
            <person name="Wang Z."/>
            <person name="Hofmann A."/>
            <person name="Sternberg P.W."/>
            <person name="Tan P."/>
            <person name="Wang J."/>
            <person name="Gasser R.B."/>
        </authorList>
    </citation>
    <scope>NUCLEOTIDE SEQUENCE [LARGE SCALE GENOMIC DNA]</scope>
</reference>
<protein>
    <recommendedName>
        <fullName evidence="3">Nucleolar protein 16</fullName>
    </recommendedName>
</protein>
<evidence type="ECO:0000313" key="5">
    <source>
        <dbReference type="EMBL" id="KER29545.1"/>
    </source>
</evidence>
<evidence type="ECO:0000256" key="2">
    <source>
        <dbReference type="ARBA" id="ARBA00008479"/>
    </source>
</evidence>
<dbReference type="PANTHER" id="PTHR13243:SF1">
    <property type="entry name" value="NUCLEOLAR PROTEIN 16"/>
    <property type="match status" value="1"/>
</dbReference>
<dbReference type="Pfam" id="PF09420">
    <property type="entry name" value="Nop16"/>
    <property type="match status" value="1"/>
</dbReference>
<dbReference type="EMBL" id="KL596676">
    <property type="protein sequence ID" value="KER29545.1"/>
    <property type="molecule type" value="Genomic_DNA"/>
</dbReference>
<dbReference type="Proteomes" id="UP000054324">
    <property type="component" value="Unassembled WGS sequence"/>
</dbReference>
<dbReference type="OrthoDB" id="285729at2759"/>
<evidence type="ECO:0000313" key="6">
    <source>
        <dbReference type="Proteomes" id="UP000054324"/>
    </source>
</evidence>
<keyword evidence="6" id="KW-1185">Reference proteome</keyword>
<keyword evidence="4" id="KW-0539">Nucleus</keyword>